<evidence type="ECO:0000313" key="7">
    <source>
        <dbReference type="EMBL" id="AJP48344.1"/>
    </source>
</evidence>
<dbReference type="GO" id="GO:0016614">
    <property type="term" value="F:oxidoreductase activity, acting on CH-OH group of donors"/>
    <property type="evidence" value="ECO:0007669"/>
    <property type="project" value="InterPro"/>
</dbReference>
<dbReference type="RefSeq" id="WP_202634235.1">
    <property type="nucleotide sequence ID" value="NZ_CP010554.1"/>
</dbReference>
<dbReference type="Pfam" id="PF00732">
    <property type="entry name" value="GMC_oxred_N"/>
    <property type="match status" value="1"/>
</dbReference>
<dbReference type="STRING" id="1565605.PG1C_07475"/>
<dbReference type="Gene3D" id="3.30.560.10">
    <property type="entry name" value="Glucose Oxidase, domain 3"/>
    <property type="match status" value="1"/>
</dbReference>
<feature type="active site" description="Proton acceptor" evidence="5">
    <location>
        <position position="516"/>
    </location>
</feature>
<dbReference type="Proteomes" id="UP000061603">
    <property type="component" value="Chromosome"/>
</dbReference>
<dbReference type="Gene3D" id="3.50.50.60">
    <property type="entry name" value="FAD/NAD(P)-binding domain"/>
    <property type="match status" value="1"/>
</dbReference>
<evidence type="ECO:0000313" key="8">
    <source>
        <dbReference type="Proteomes" id="UP000061603"/>
    </source>
</evidence>
<dbReference type="PROSITE" id="PS00624">
    <property type="entry name" value="GMC_OXRED_2"/>
    <property type="match status" value="1"/>
</dbReference>
<evidence type="ECO:0000259" key="6">
    <source>
        <dbReference type="PROSITE" id="PS00624"/>
    </source>
</evidence>
<dbReference type="PROSITE" id="PS51257">
    <property type="entry name" value="PROKAR_LIPOPROTEIN"/>
    <property type="match status" value="1"/>
</dbReference>
<dbReference type="PANTHER" id="PTHR11552">
    <property type="entry name" value="GLUCOSE-METHANOL-CHOLINE GMC OXIDOREDUCTASE"/>
    <property type="match status" value="1"/>
</dbReference>
<gene>
    <name evidence="7" type="ORF">PG1C_07475</name>
</gene>
<feature type="domain" description="Glucose-methanol-choline oxidoreductase N-terminal" evidence="6">
    <location>
        <begin position="258"/>
        <end position="272"/>
    </location>
</feature>
<dbReference type="InterPro" id="IPR012132">
    <property type="entry name" value="GMC_OxRdtase"/>
</dbReference>
<feature type="active site" description="Proton donor" evidence="5">
    <location>
        <position position="474"/>
    </location>
</feature>
<proteinExistence type="inferred from homology"/>
<protein>
    <recommendedName>
        <fullName evidence="6">Glucose-methanol-choline oxidoreductase N-terminal domain-containing protein</fullName>
    </recommendedName>
</protein>
<dbReference type="Pfam" id="PF05199">
    <property type="entry name" value="GMC_oxred_C"/>
    <property type="match status" value="1"/>
</dbReference>
<dbReference type="PATRIC" id="fig|1565605.3.peg.1575"/>
<comment type="cofactor">
    <cofactor evidence="1">
        <name>FAD</name>
        <dbReference type="ChEBI" id="CHEBI:57692"/>
    </cofactor>
</comment>
<organism evidence="7 8">
    <name type="scientific">Rugosibacter aromaticivorans</name>
    <dbReference type="NCBI Taxonomy" id="1565605"/>
    <lineage>
        <taxon>Bacteria</taxon>
        <taxon>Pseudomonadati</taxon>
        <taxon>Pseudomonadota</taxon>
        <taxon>Betaproteobacteria</taxon>
        <taxon>Nitrosomonadales</taxon>
        <taxon>Sterolibacteriaceae</taxon>
        <taxon>Rugosibacter</taxon>
    </lineage>
</organism>
<evidence type="ECO:0000256" key="1">
    <source>
        <dbReference type="ARBA" id="ARBA00001974"/>
    </source>
</evidence>
<dbReference type="SUPFAM" id="SSF51905">
    <property type="entry name" value="FAD/NAD(P)-binding domain"/>
    <property type="match status" value="1"/>
</dbReference>
<dbReference type="PANTHER" id="PTHR11552:SF147">
    <property type="entry name" value="CHOLINE DEHYDROGENASE, MITOCHONDRIAL"/>
    <property type="match status" value="1"/>
</dbReference>
<dbReference type="KEGG" id="rbu:PG1C_07475"/>
<keyword evidence="4" id="KW-0274">FAD</keyword>
<dbReference type="HOGENOM" id="CLU_002865_7_2_4"/>
<sequence length="537" mass="59351">MDDQRTIECDFLIVGAGSAGCVLANRLSEKSTDQVVIIESGLDLHNFLLRMPKGFGQLMFDDKYVSRFETEPEPGTGGISDSWGRGKLMGGCSSVNGLFYTRGQAKDFDDWEGMGNSGWGWKHIAPCFKAFEDHEMGEDEVRGVGGPLHISRHHNPHPVCDAVIDSMVNMGLPRREDTNRPDNEGVGYASYTIKDGKRMDAATAFINPIKNRPNFRVFSQTEAQKILFTGNKATGVLVKYPQGTYEIKVRKELIVSAGTLESPKLLQLSGVGPKEYLQKLNIPVIVDLPGVGQNLHDHRMLAVQYRINKPVSINPGLKGLGLIKNLLYYLFTSKGIMSTGSHDVVSFLKTDPALDRPDIEIMMAPLSTKPGKVSMDVENEHGIMFLGYQLRPKSRGEIMIRSADPKDKPIIRPRILTHPEDLAYGPKLVKAIRKIAETKPIADLISFETYPADTVKSDEDAKQYYLDYGGSVYHPVGSCKMGQGEDAVVDERLRVRGTSGLRVIDASIMPMVVSAHTHAATMAIAWRGAQMIAEDWK</sequence>
<evidence type="ECO:0000256" key="5">
    <source>
        <dbReference type="PIRSR" id="PIRSR000137-1"/>
    </source>
</evidence>
<name>A0A0C5J9H1_9PROT</name>
<dbReference type="InterPro" id="IPR007867">
    <property type="entry name" value="GMC_OxRtase_C"/>
</dbReference>
<comment type="similarity">
    <text evidence="2">Belongs to the GMC oxidoreductase family.</text>
</comment>
<evidence type="ECO:0000256" key="3">
    <source>
        <dbReference type="ARBA" id="ARBA00022630"/>
    </source>
</evidence>
<dbReference type="AlphaFoldDB" id="A0A0C5J9H1"/>
<evidence type="ECO:0000256" key="4">
    <source>
        <dbReference type="ARBA" id="ARBA00022827"/>
    </source>
</evidence>
<dbReference type="InterPro" id="IPR000172">
    <property type="entry name" value="GMC_OxRdtase_N"/>
</dbReference>
<keyword evidence="3" id="KW-0285">Flavoprotein</keyword>
<dbReference type="PIRSF" id="PIRSF000137">
    <property type="entry name" value="Alcohol_oxidase"/>
    <property type="match status" value="1"/>
</dbReference>
<dbReference type="InterPro" id="IPR036188">
    <property type="entry name" value="FAD/NAD-bd_sf"/>
</dbReference>
<keyword evidence="8" id="KW-1185">Reference proteome</keyword>
<reference evidence="7 8" key="1">
    <citation type="journal article" date="2015" name="Genome Announc.">
        <title>Complete Genome Sequence of a Novel Bacterium within the Family Rhodocyclaceae That Degrades Polycyclic Aromatic Hydrocarbons.</title>
        <authorList>
            <person name="Singleton D.R."/>
            <person name="Dickey A.N."/>
            <person name="Scholl E.H."/>
            <person name="Wright F.A."/>
            <person name="Aitken M.D."/>
        </authorList>
    </citation>
    <scope>NUCLEOTIDE SEQUENCE [LARGE SCALE GENOMIC DNA]</scope>
    <source>
        <strain evidence="8">PG1-Ca6</strain>
    </source>
</reference>
<accession>A0A0C5J9H1</accession>
<evidence type="ECO:0000256" key="2">
    <source>
        <dbReference type="ARBA" id="ARBA00010790"/>
    </source>
</evidence>
<dbReference type="GO" id="GO:0050660">
    <property type="term" value="F:flavin adenine dinucleotide binding"/>
    <property type="evidence" value="ECO:0007669"/>
    <property type="project" value="InterPro"/>
</dbReference>
<dbReference type="SUPFAM" id="SSF54373">
    <property type="entry name" value="FAD-linked reductases, C-terminal domain"/>
    <property type="match status" value="1"/>
</dbReference>
<dbReference type="EMBL" id="CP010554">
    <property type="protein sequence ID" value="AJP48344.1"/>
    <property type="molecule type" value="Genomic_DNA"/>
</dbReference>